<evidence type="ECO:0000259" key="1">
    <source>
        <dbReference type="Pfam" id="PF02836"/>
    </source>
</evidence>
<dbReference type="HOGENOM" id="CLU_865229_0_0_9"/>
<evidence type="ECO:0000313" key="3">
    <source>
        <dbReference type="Proteomes" id="UP000003793"/>
    </source>
</evidence>
<dbReference type="Pfam" id="PF02836">
    <property type="entry name" value="Glyco_hydro_2_C"/>
    <property type="match status" value="1"/>
</dbReference>
<reference evidence="2 3" key="1">
    <citation type="submission" date="2009-02" db="EMBL/GenBank/DDBJ databases">
        <authorList>
            <person name="Fulton L."/>
            <person name="Clifton S."/>
            <person name="Fulton B."/>
            <person name="Xu J."/>
            <person name="Minx P."/>
            <person name="Pepin K.H."/>
            <person name="Johnson M."/>
            <person name="Bhonagiri V."/>
            <person name="Nash W.E."/>
            <person name="Mardis E.R."/>
            <person name="Wilson R.K."/>
        </authorList>
    </citation>
    <scope>NUCLEOTIDE SEQUENCE [LARGE SCALE GENOMIC DNA]</scope>
    <source>
        <strain evidence="2 3">ATCC 27758</strain>
    </source>
</reference>
<gene>
    <name evidence="2" type="ORF">COPCOM_00683</name>
</gene>
<name>C0B6B1_9FIRM</name>
<organism evidence="2 3">
    <name type="scientific">Coprococcus comes ATCC 27758</name>
    <dbReference type="NCBI Taxonomy" id="470146"/>
    <lineage>
        <taxon>Bacteria</taxon>
        <taxon>Bacillati</taxon>
        <taxon>Bacillota</taxon>
        <taxon>Clostridia</taxon>
        <taxon>Lachnospirales</taxon>
        <taxon>Lachnospiraceae</taxon>
        <taxon>Coprococcus</taxon>
    </lineage>
</organism>
<proteinExistence type="predicted"/>
<dbReference type="GO" id="GO:0004553">
    <property type="term" value="F:hydrolase activity, hydrolyzing O-glycosyl compounds"/>
    <property type="evidence" value="ECO:0007669"/>
    <property type="project" value="InterPro"/>
</dbReference>
<reference evidence="2 3" key="2">
    <citation type="submission" date="2009-03" db="EMBL/GenBank/DDBJ databases">
        <title>Draft genome sequence of Coprococcus comes (ATCC 27758).</title>
        <authorList>
            <person name="Sudarsanam P."/>
            <person name="Ley R."/>
            <person name="Guruge J."/>
            <person name="Turnbaugh P.J."/>
            <person name="Mahowald M."/>
            <person name="Liep D."/>
            <person name="Gordon J."/>
        </authorList>
    </citation>
    <scope>NUCLEOTIDE SEQUENCE [LARGE SCALE GENOMIC DNA]</scope>
    <source>
        <strain evidence="2 3">ATCC 27758</strain>
    </source>
</reference>
<protein>
    <recommendedName>
        <fullName evidence="1">Glycoside hydrolase family 2 catalytic domain-containing protein</fullName>
    </recommendedName>
</protein>
<dbReference type="EMBL" id="ABVR01000035">
    <property type="protein sequence ID" value="EEG91051.1"/>
    <property type="molecule type" value="Genomic_DNA"/>
</dbReference>
<dbReference type="PANTHER" id="PTHR42732:SF1">
    <property type="entry name" value="BETA-MANNOSIDASE"/>
    <property type="match status" value="1"/>
</dbReference>
<dbReference type="GO" id="GO:0005975">
    <property type="term" value="P:carbohydrate metabolic process"/>
    <property type="evidence" value="ECO:0007669"/>
    <property type="project" value="InterPro"/>
</dbReference>
<dbReference type="AlphaFoldDB" id="C0B6B1"/>
<dbReference type="InterPro" id="IPR006103">
    <property type="entry name" value="Glyco_hydro_2_cat"/>
</dbReference>
<sequence length="321" mass="35655">MLDACDQLGMYIIDEAFDMWLIKKNPYDYAGETFFKWWKADIAAMISKDYNHSSVVMYSVGNEITELGLADGQEQARIMTEFCHTKDHTRPVTAGINLMLATMAGSKKSIYGTDEDGKVKDSGSGGLDNAPTSEFFNIMMNKMGGLINKAAKTKKATAIAEIMSGIFDIPGYNYASSRYKIDARNHPEQATTGSETLPQTLYDNWQLVKSIPTMTGDFMWTGYDYLGESGIGTIQYKDKKRRSKMPIRALLFPVVPVSLISVEKNVRKLDGARSSGDYRKLQQLVLTLIPAQTISSLFLCGVSQMRWKAGHGKAAKGKKLL</sequence>
<dbReference type="InterPro" id="IPR051913">
    <property type="entry name" value="GH2_Domain-Containing"/>
</dbReference>
<dbReference type="SUPFAM" id="SSF51445">
    <property type="entry name" value="(Trans)glycosidases"/>
    <property type="match status" value="1"/>
</dbReference>
<dbReference type="InterPro" id="IPR017853">
    <property type="entry name" value="GH"/>
</dbReference>
<accession>C0B6B1</accession>
<dbReference type="Gene3D" id="3.20.20.80">
    <property type="entry name" value="Glycosidases"/>
    <property type="match status" value="1"/>
</dbReference>
<dbReference type="PANTHER" id="PTHR42732">
    <property type="entry name" value="BETA-GALACTOSIDASE"/>
    <property type="match status" value="1"/>
</dbReference>
<evidence type="ECO:0000313" key="2">
    <source>
        <dbReference type="EMBL" id="EEG91051.1"/>
    </source>
</evidence>
<comment type="caution">
    <text evidence="2">The sequence shown here is derived from an EMBL/GenBank/DDBJ whole genome shotgun (WGS) entry which is preliminary data.</text>
</comment>
<feature type="domain" description="Glycoside hydrolase family 2 catalytic" evidence="1">
    <location>
        <begin position="1"/>
        <end position="94"/>
    </location>
</feature>
<dbReference type="Proteomes" id="UP000003793">
    <property type="component" value="Unassembled WGS sequence"/>
</dbReference>